<accession>V9ESN0</accession>
<feature type="non-terminal residue" evidence="2">
    <location>
        <position position="1"/>
    </location>
</feature>
<organism evidence="2 3">
    <name type="scientific">Phytophthora nicotianae P1569</name>
    <dbReference type="NCBI Taxonomy" id="1317065"/>
    <lineage>
        <taxon>Eukaryota</taxon>
        <taxon>Sar</taxon>
        <taxon>Stramenopiles</taxon>
        <taxon>Oomycota</taxon>
        <taxon>Peronosporomycetes</taxon>
        <taxon>Peronosporales</taxon>
        <taxon>Peronosporaceae</taxon>
        <taxon>Phytophthora</taxon>
    </lineage>
</organism>
<dbReference type="Proteomes" id="UP000018721">
    <property type="component" value="Unassembled WGS sequence"/>
</dbReference>
<dbReference type="AlphaFoldDB" id="V9ESN0"/>
<proteinExistence type="predicted"/>
<evidence type="ECO:0000313" key="2">
    <source>
        <dbReference type="EMBL" id="ETI42274.1"/>
    </source>
</evidence>
<feature type="compositionally biased region" description="Low complexity" evidence="1">
    <location>
        <begin position="1"/>
        <end position="71"/>
    </location>
</feature>
<gene>
    <name evidence="2" type="ORF">F443_12572</name>
</gene>
<dbReference type="EMBL" id="ANIZ01002112">
    <property type="protein sequence ID" value="ETI42274.1"/>
    <property type="molecule type" value="Genomic_DNA"/>
</dbReference>
<evidence type="ECO:0000313" key="3">
    <source>
        <dbReference type="Proteomes" id="UP000018721"/>
    </source>
</evidence>
<evidence type="ECO:0000256" key="1">
    <source>
        <dbReference type="SAM" id="MobiDB-lite"/>
    </source>
</evidence>
<comment type="caution">
    <text evidence="2">The sequence shown here is derived from an EMBL/GenBank/DDBJ whole genome shotgun (WGS) entry which is preliminary data.</text>
</comment>
<name>V9ESN0_PHYNI</name>
<dbReference type="HOGENOM" id="CLU_1922622_0_0_1"/>
<reference evidence="2 3" key="1">
    <citation type="submission" date="2013-11" db="EMBL/GenBank/DDBJ databases">
        <title>The Genome Sequence of Phytophthora parasitica P1569.</title>
        <authorList>
            <consortium name="The Broad Institute Genomics Platform"/>
            <person name="Russ C."/>
            <person name="Tyler B."/>
            <person name="Panabieres F."/>
            <person name="Shan W."/>
            <person name="Tripathy S."/>
            <person name="Grunwald N."/>
            <person name="Machado M."/>
            <person name="Johnson C.S."/>
            <person name="Arredondo F."/>
            <person name="Hong C."/>
            <person name="Coffey M."/>
            <person name="Young S.K."/>
            <person name="Zeng Q."/>
            <person name="Gargeya S."/>
            <person name="Fitzgerald M."/>
            <person name="Abouelleil A."/>
            <person name="Alvarado L."/>
            <person name="Chapman S.B."/>
            <person name="Gainer-Dewar J."/>
            <person name="Goldberg J."/>
            <person name="Griggs A."/>
            <person name="Gujja S."/>
            <person name="Hansen M."/>
            <person name="Howarth C."/>
            <person name="Imamovic A."/>
            <person name="Ireland A."/>
            <person name="Larimer J."/>
            <person name="McCowan C."/>
            <person name="Murphy C."/>
            <person name="Pearson M."/>
            <person name="Poon T.W."/>
            <person name="Priest M."/>
            <person name="Roberts A."/>
            <person name="Saif S."/>
            <person name="Shea T."/>
            <person name="Sykes S."/>
            <person name="Wortman J."/>
            <person name="Nusbaum C."/>
            <person name="Birren B."/>
        </authorList>
    </citation>
    <scope>NUCLEOTIDE SEQUENCE [LARGE SCALE GENOMIC DNA]</scope>
    <source>
        <strain evidence="2 3">P1569</strain>
    </source>
</reference>
<protein>
    <submittedName>
        <fullName evidence="2">Uncharacterized protein</fullName>
    </submittedName>
</protein>
<feature type="region of interest" description="Disordered" evidence="1">
    <location>
        <begin position="1"/>
        <end position="72"/>
    </location>
</feature>
<sequence>VSSTSSVGVYSTSSGDDVNPSTNGSVGVNSTSSVDVNSRVSVDVNSTSSVDESSTSRVDVNSTSSVGVNSSMRRGGRSVWLAAVAVEATPGPGRAAWAVLAAACSSREREAAALGEAARRPNRAVSYARWGV</sequence>
<keyword evidence="3" id="KW-1185">Reference proteome</keyword>